<sequence length="197" mass="21446">MQLSTVLLNALLAFSGVAALPRGEPAASAKLIDINLVGEVSEIPESEIAPAGTKTVFDEHTSPNPGLNKRQVLWGLCLGNAGLPSRKVEQYKSDVRSVFVEIAQWDPRSQRSVSPNNRWQWSGPTAGGHRRVMITVRNQNNCKSGTFTTGDLQQVLALVLQNCDSTRSGWTYVSLDPVLVAIVHDRTIPPPQPHLTC</sequence>
<evidence type="ECO:0000313" key="3">
    <source>
        <dbReference type="Proteomes" id="UP000694050"/>
    </source>
</evidence>
<reference evidence="2" key="1">
    <citation type="submission" date="2021-04" db="EMBL/GenBank/DDBJ databases">
        <title>First draft genome resource for Brassicaceae pathogens Fusarium oxysporum f. sp. raphani and Fusarium oxysporum f. sp. rapae.</title>
        <authorList>
            <person name="Asai S."/>
        </authorList>
    </citation>
    <scope>NUCLEOTIDE SEQUENCE</scope>
    <source>
        <strain evidence="2">Tf1208</strain>
    </source>
</reference>
<accession>A0A8J5NQE8</accession>
<name>A0A8J5NQE8_FUSOX</name>
<gene>
    <name evidence="2" type="ORF">Forpe1208_v011273</name>
</gene>
<feature type="signal peptide" evidence="1">
    <location>
        <begin position="1"/>
        <end position="19"/>
    </location>
</feature>
<protein>
    <recommendedName>
        <fullName evidence="4">Ecp2 effector protein domain-containing protein</fullName>
    </recommendedName>
</protein>
<evidence type="ECO:0000313" key="2">
    <source>
        <dbReference type="EMBL" id="KAG7409465.1"/>
    </source>
</evidence>
<dbReference type="EMBL" id="JAELUQ010000008">
    <property type="protein sequence ID" value="KAG7409465.1"/>
    <property type="molecule type" value="Genomic_DNA"/>
</dbReference>
<keyword evidence="1" id="KW-0732">Signal</keyword>
<dbReference type="Proteomes" id="UP000694050">
    <property type="component" value="Unassembled WGS sequence"/>
</dbReference>
<evidence type="ECO:0008006" key="4">
    <source>
        <dbReference type="Google" id="ProtNLM"/>
    </source>
</evidence>
<proteinExistence type="predicted"/>
<feature type="chain" id="PRO_5035174519" description="Ecp2 effector protein domain-containing protein" evidence="1">
    <location>
        <begin position="20"/>
        <end position="197"/>
    </location>
</feature>
<dbReference type="AlphaFoldDB" id="A0A8J5NQE8"/>
<evidence type="ECO:0000256" key="1">
    <source>
        <dbReference type="SAM" id="SignalP"/>
    </source>
</evidence>
<comment type="caution">
    <text evidence="2">The sequence shown here is derived from an EMBL/GenBank/DDBJ whole genome shotgun (WGS) entry which is preliminary data.</text>
</comment>
<organism evidence="2 3">
    <name type="scientific">Fusarium oxysporum f. sp. rapae</name>
    <dbReference type="NCBI Taxonomy" id="485398"/>
    <lineage>
        <taxon>Eukaryota</taxon>
        <taxon>Fungi</taxon>
        <taxon>Dikarya</taxon>
        <taxon>Ascomycota</taxon>
        <taxon>Pezizomycotina</taxon>
        <taxon>Sordariomycetes</taxon>
        <taxon>Hypocreomycetidae</taxon>
        <taxon>Hypocreales</taxon>
        <taxon>Nectriaceae</taxon>
        <taxon>Fusarium</taxon>
        <taxon>Fusarium oxysporum species complex</taxon>
    </lineage>
</organism>